<evidence type="ECO:0000256" key="7">
    <source>
        <dbReference type="ARBA" id="ARBA00022695"/>
    </source>
</evidence>
<dbReference type="Pfam" id="PF01300">
    <property type="entry name" value="Sua5_yciO_yrdC"/>
    <property type="match status" value="1"/>
</dbReference>
<dbReference type="GO" id="GO:0008033">
    <property type="term" value="P:tRNA processing"/>
    <property type="evidence" value="ECO:0007669"/>
    <property type="project" value="UniProtKB-KW"/>
</dbReference>
<evidence type="ECO:0000256" key="1">
    <source>
        <dbReference type="ARBA" id="ARBA00004496"/>
    </source>
</evidence>
<dbReference type="GO" id="GO:0003725">
    <property type="term" value="F:double-stranded RNA binding"/>
    <property type="evidence" value="ECO:0007669"/>
    <property type="project" value="InterPro"/>
</dbReference>
<dbReference type="EMBL" id="UINC01121610">
    <property type="protein sequence ID" value="SVC96897.1"/>
    <property type="molecule type" value="Genomic_DNA"/>
</dbReference>
<keyword evidence="9" id="KW-0067">ATP-binding</keyword>
<gene>
    <name evidence="13" type="ORF">METZ01_LOCUS349751</name>
</gene>
<feature type="non-terminal residue" evidence="13">
    <location>
        <position position="127"/>
    </location>
</feature>
<dbReference type="AlphaFoldDB" id="A0A382RID0"/>
<evidence type="ECO:0000256" key="6">
    <source>
        <dbReference type="ARBA" id="ARBA00022694"/>
    </source>
</evidence>
<evidence type="ECO:0000256" key="9">
    <source>
        <dbReference type="ARBA" id="ARBA00022840"/>
    </source>
</evidence>
<evidence type="ECO:0000313" key="13">
    <source>
        <dbReference type="EMBL" id="SVC96897.1"/>
    </source>
</evidence>
<evidence type="ECO:0000256" key="5">
    <source>
        <dbReference type="ARBA" id="ARBA00022679"/>
    </source>
</evidence>
<evidence type="ECO:0000256" key="10">
    <source>
        <dbReference type="ARBA" id="ARBA00029774"/>
    </source>
</evidence>
<organism evidence="13">
    <name type="scientific">marine metagenome</name>
    <dbReference type="NCBI Taxonomy" id="408172"/>
    <lineage>
        <taxon>unclassified sequences</taxon>
        <taxon>metagenomes</taxon>
        <taxon>ecological metagenomes</taxon>
    </lineage>
</organism>
<sequence length="127" mass="13426">VKRLTASSSDIAIGAGILRAGGLVAFPTETVYGLGVDARNHGAVRNLFIAKARPPDKPLIVLVQDQREAARYGVLDKQADRLVGACWPGALTLIVNRRDPCALSAEINPLGMTVALRAPGSDTARRL</sequence>
<evidence type="ECO:0000256" key="11">
    <source>
        <dbReference type="ARBA" id="ARBA00048366"/>
    </source>
</evidence>
<dbReference type="GO" id="GO:0006450">
    <property type="term" value="P:regulation of translational fidelity"/>
    <property type="evidence" value="ECO:0007669"/>
    <property type="project" value="TreeGrafter"/>
</dbReference>
<reference evidence="13" key="1">
    <citation type="submission" date="2018-05" db="EMBL/GenBank/DDBJ databases">
        <authorList>
            <person name="Lanie J.A."/>
            <person name="Ng W.-L."/>
            <person name="Kazmierczak K.M."/>
            <person name="Andrzejewski T.M."/>
            <person name="Davidsen T.M."/>
            <person name="Wayne K.J."/>
            <person name="Tettelin H."/>
            <person name="Glass J.I."/>
            <person name="Rusch D."/>
            <person name="Podicherti R."/>
            <person name="Tsui H.-C.T."/>
            <person name="Winkler M.E."/>
        </authorList>
    </citation>
    <scope>NUCLEOTIDE SEQUENCE</scope>
</reference>
<dbReference type="GO" id="GO:0061710">
    <property type="term" value="F:L-threonylcarbamoyladenylate synthase"/>
    <property type="evidence" value="ECO:0007669"/>
    <property type="project" value="UniProtKB-EC"/>
</dbReference>
<proteinExistence type="inferred from homology"/>
<dbReference type="PROSITE" id="PS51163">
    <property type="entry name" value="YRDC"/>
    <property type="match status" value="1"/>
</dbReference>
<feature type="domain" description="YrdC-like" evidence="12">
    <location>
        <begin position="8"/>
        <end position="127"/>
    </location>
</feature>
<dbReference type="InterPro" id="IPR050156">
    <property type="entry name" value="TC-AMP_synthase_SUA5"/>
</dbReference>
<dbReference type="PANTHER" id="PTHR17490:SF16">
    <property type="entry name" value="THREONYLCARBAMOYL-AMP SYNTHASE"/>
    <property type="match status" value="1"/>
</dbReference>
<keyword evidence="7" id="KW-0548">Nucleotidyltransferase</keyword>
<accession>A0A382RID0</accession>
<name>A0A382RID0_9ZZZZ</name>
<dbReference type="EC" id="2.7.7.87" evidence="3"/>
<dbReference type="Gene3D" id="3.90.870.10">
    <property type="entry name" value="DHBP synthase"/>
    <property type="match status" value="1"/>
</dbReference>
<dbReference type="InterPro" id="IPR006070">
    <property type="entry name" value="Sua5-like_dom"/>
</dbReference>
<keyword evidence="6" id="KW-0819">tRNA processing</keyword>
<keyword evidence="8" id="KW-0547">Nucleotide-binding</keyword>
<evidence type="ECO:0000256" key="3">
    <source>
        <dbReference type="ARBA" id="ARBA00012584"/>
    </source>
</evidence>
<evidence type="ECO:0000259" key="12">
    <source>
        <dbReference type="PROSITE" id="PS51163"/>
    </source>
</evidence>
<evidence type="ECO:0000256" key="2">
    <source>
        <dbReference type="ARBA" id="ARBA00007663"/>
    </source>
</evidence>
<dbReference type="GO" id="GO:0005737">
    <property type="term" value="C:cytoplasm"/>
    <property type="evidence" value="ECO:0007669"/>
    <property type="project" value="UniProtKB-SubCell"/>
</dbReference>
<dbReference type="GO" id="GO:0005524">
    <property type="term" value="F:ATP binding"/>
    <property type="evidence" value="ECO:0007669"/>
    <property type="project" value="UniProtKB-KW"/>
</dbReference>
<feature type="non-terminal residue" evidence="13">
    <location>
        <position position="1"/>
    </location>
</feature>
<dbReference type="SUPFAM" id="SSF55821">
    <property type="entry name" value="YrdC/RibB"/>
    <property type="match status" value="1"/>
</dbReference>
<protein>
    <recommendedName>
        <fullName evidence="10">L-threonylcarbamoyladenylate synthase</fullName>
        <ecNumber evidence="3">2.7.7.87</ecNumber>
    </recommendedName>
    <alternativeName>
        <fullName evidence="10">L-threonylcarbamoyladenylate synthase</fullName>
    </alternativeName>
</protein>
<dbReference type="GO" id="GO:0000049">
    <property type="term" value="F:tRNA binding"/>
    <property type="evidence" value="ECO:0007669"/>
    <property type="project" value="TreeGrafter"/>
</dbReference>
<evidence type="ECO:0000256" key="8">
    <source>
        <dbReference type="ARBA" id="ARBA00022741"/>
    </source>
</evidence>
<comment type="catalytic activity">
    <reaction evidence="11">
        <text>L-threonine + hydrogencarbonate + ATP = L-threonylcarbamoyladenylate + diphosphate + H2O</text>
        <dbReference type="Rhea" id="RHEA:36407"/>
        <dbReference type="ChEBI" id="CHEBI:15377"/>
        <dbReference type="ChEBI" id="CHEBI:17544"/>
        <dbReference type="ChEBI" id="CHEBI:30616"/>
        <dbReference type="ChEBI" id="CHEBI:33019"/>
        <dbReference type="ChEBI" id="CHEBI:57926"/>
        <dbReference type="ChEBI" id="CHEBI:73682"/>
        <dbReference type="EC" id="2.7.7.87"/>
    </reaction>
</comment>
<keyword evidence="5" id="KW-0808">Transferase</keyword>
<dbReference type="PANTHER" id="PTHR17490">
    <property type="entry name" value="SUA5"/>
    <property type="match status" value="1"/>
</dbReference>
<comment type="subcellular location">
    <subcellularLocation>
        <location evidence="1">Cytoplasm</location>
    </subcellularLocation>
</comment>
<comment type="similarity">
    <text evidence="2">Belongs to the SUA5 family.</text>
</comment>
<keyword evidence="4" id="KW-0963">Cytoplasm</keyword>
<dbReference type="InterPro" id="IPR017945">
    <property type="entry name" value="DHBP_synth_RibB-like_a/b_dom"/>
</dbReference>
<evidence type="ECO:0000256" key="4">
    <source>
        <dbReference type="ARBA" id="ARBA00022490"/>
    </source>
</evidence>